<evidence type="ECO:0000256" key="4">
    <source>
        <dbReference type="ARBA" id="ARBA00022741"/>
    </source>
</evidence>
<evidence type="ECO:0000256" key="1">
    <source>
        <dbReference type="ARBA" id="ARBA00001946"/>
    </source>
</evidence>
<dbReference type="Gene3D" id="3.40.50.10330">
    <property type="entry name" value="Probable inorganic polyphosphate/atp-NAD kinase, domain 1"/>
    <property type="match status" value="1"/>
</dbReference>
<gene>
    <name evidence="10" type="ORF">BU204_09900</name>
</gene>
<dbReference type="Proteomes" id="UP000185596">
    <property type="component" value="Unassembled WGS sequence"/>
</dbReference>
<dbReference type="Pfam" id="PF00781">
    <property type="entry name" value="DAGK_cat"/>
    <property type="match status" value="1"/>
</dbReference>
<dbReference type="InterPro" id="IPR017438">
    <property type="entry name" value="ATP-NAD_kinase_N"/>
</dbReference>
<keyword evidence="8" id="KW-1208">Phospholipid metabolism</keyword>
<evidence type="ECO:0000256" key="7">
    <source>
        <dbReference type="ARBA" id="ARBA00023209"/>
    </source>
</evidence>
<evidence type="ECO:0000256" key="3">
    <source>
        <dbReference type="ARBA" id="ARBA00022679"/>
    </source>
</evidence>
<comment type="caution">
    <text evidence="10">The sequence shown here is derived from an EMBL/GenBank/DDBJ whole genome shotgun (WGS) entry which is preliminary data.</text>
</comment>
<reference evidence="10 11" key="1">
    <citation type="submission" date="2016-12" db="EMBL/GenBank/DDBJ databases">
        <title>The draft genome sequence of Actinophytocola sp. 11-183.</title>
        <authorList>
            <person name="Wang W."/>
            <person name="Yuan L."/>
        </authorList>
    </citation>
    <scope>NUCLEOTIDE SEQUENCE [LARGE SCALE GENOMIC DNA]</scope>
    <source>
        <strain evidence="10 11">11-183</strain>
    </source>
</reference>
<dbReference type="Gene3D" id="2.60.200.40">
    <property type="match status" value="1"/>
</dbReference>
<evidence type="ECO:0000256" key="8">
    <source>
        <dbReference type="ARBA" id="ARBA00023264"/>
    </source>
</evidence>
<sequence>MIIANPAAGGVGADLVWQIVRRCGRPVSVRWTAFPGEGTDIAAAAANTADLVVAVGGDGTAREVAAGLATAWRAVPMLIIPAGTANSLYRSLWGATPWAVALSRALAGAPARRLDLARLDGRLVLSGASAGFSPRVTHAAKARGTSYRAAIEEVAARYRPYPGRVLVDGITVHNGSTLLANVGGSRYRGGEFQLLPHSEPDDGLLDVCVIGGEHEVASILPLTTAGTHLNRPGVVYARGRVVRIERTDGGPLWFEHDGEVLATDRASRTLTVFPAALLMITAAESAASAA</sequence>
<dbReference type="GO" id="GO:0005886">
    <property type="term" value="C:plasma membrane"/>
    <property type="evidence" value="ECO:0007669"/>
    <property type="project" value="TreeGrafter"/>
</dbReference>
<keyword evidence="5" id="KW-0418">Kinase</keyword>
<organism evidence="10 11">
    <name type="scientific">Actinophytocola xanthii</name>
    <dbReference type="NCBI Taxonomy" id="1912961"/>
    <lineage>
        <taxon>Bacteria</taxon>
        <taxon>Bacillati</taxon>
        <taxon>Actinomycetota</taxon>
        <taxon>Actinomycetes</taxon>
        <taxon>Pseudonocardiales</taxon>
        <taxon>Pseudonocardiaceae</taxon>
    </lineage>
</organism>
<comment type="similarity">
    <text evidence="2">Belongs to the diacylglycerol/lipid kinase family.</text>
</comment>
<feature type="domain" description="DAGKc" evidence="9">
    <location>
        <begin position="1"/>
        <end position="123"/>
    </location>
</feature>
<name>A0A1Q8CU22_9PSEU</name>
<dbReference type="GO" id="GO:0004143">
    <property type="term" value="F:ATP-dependent diacylglycerol kinase activity"/>
    <property type="evidence" value="ECO:0007669"/>
    <property type="project" value="TreeGrafter"/>
</dbReference>
<keyword evidence="11" id="KW-1185">Reference proteome</keyword>
<keyword evidence="7" id="KW-0444">Lipid biosynthesis</keyword>
<evidence type="ECO:0000259" key="9">
    <source>
        <dbReference type="PROSITE" id="PS50146"/>
    </source>
</evidence>
<dbReference type="EMBL" id="MSIE01000014">
    <property type="protein sequence ID" value="OLF17850.1"/>
    <property type="molecule type" value="Genomic_DNA"/>
</dbReference>
<dbReference type="InterPro" id="IPR001206">
    <property type="entry name" value="Diacylglycerol_kinase_cat_dom"/>
</dbReference>
<keyword evidence="6" id="KW-0067">ATP-binding</keyword>
<accession>A0A1Q8CU22</accession>
<evidence type="ECO:0000256" key="5">
    <source>
        <dbReference type="ARBA" id="ARBA00022777"/>
    </source>
</evidence>
<evidence type="ECO:0000256" key="2">
    <source>
        <dbReference type="ARBA" id="ARBA00005983"/>
    </source>
</evidence>
<dbReference type="PROSITE" id="PS50146">
    <property type="entry name" value="DAGK"/>
    <property type="match status" value="1"/>
</dbReference>
<keyword evidence="4" id="KW-0547">Nucleotide-binding</keyword>
<dbReference type="GO" id="GO:0008654">
    <property type="term" value="P:phospholipid biosynthetic process"/>
    <property type="evidence" value="ECO:0007669"/>
    <property type="project" value="UniProtKB-KW"/>
</dbReference>
<proteinExistence type="inferred from homology"/>
<dbReference type="OrthoDB" id="142078at2"/>
<protein>
    <recommendedName>
        <fullName evidence="9">DAGKc domain-containing protein</fullName>
    </recommendedName>
</protein>
<evidence type="ECO:0000256" key="6">
    <source>
        <dbReference type="ARBA" id="ARBA00022840"/>
    </source>
</evidence>
<dbReference type="InterPro" id="IPR016064">
    <property type="entry name" value="NAD/diacylglycerol_kinase_sf"/>
</dbReference>
<dbReference type="GO" id="GO:0005524">
    <property type="term" value="F:ATP binding"/>
    <property type="evidence" value="ECO:0007669"/>
    <property type="project" value="UniProtKB-KW"/>
</dbReference>
<keyword evidence="7" id="KW-0443">Lipid metabolism</keyword>
<dbReference type="SUPFAM" id="SSF111331">
    <property type="entry name" value="NAD kinase/diacylglycerol kinase-like"/>
    <property type="match status" value="1"/>
</dbReference>
<evidence type="ECO:0000313" key="10">
    <source>
        <dbReference type="EMBL" id="OLF17850.1"/>
    </source>
</evidence>
<comment type="cofactor">
    <cofactor evidence="1">
        <name>Mg(2+)</name>
        <dbReference type="ChEBI" id="CHEBI:18420"/>
    </cofactor>
</comment>
<dbReference type="AlphaFoldDB" id="A0A1Q8CU22"/>
<keyword evidence="7" id="KW-0594">Phospholipid biosynthesis</keyword>
<dbReference type="InterPro" id="IPR045540">
    <property type="entry name" value="YegS/DAGK_C"/>
</dbReference>
<dbReference type="Pfam" id="PF19279">
    <property type="entry name" value="YegS_C"/>
    <property type="match status" value="1"/>
</dbReference>
<dbReference type="InterPro" id="IPR050187">
    <property type="entry name" value="Lipid_Phosphate_FormReg"/>
</dbReference>
<dbReference type="PANTHER" id="PTHR12358:SF106">
    <property type="entry name" value="LIPID KINASE YEGS"/>
    <property type="match status" value="1"/>
</dbReference>
<dbReference type="STRING" id="1912961.BU204_09900"/>
<dbReference type="PANTHER" id="PTHR12358">
    <property type="entry name" value="SPHINGOSINE KINASE"/>
    <property type="match status" value="1"/>
</dbReference>
<evidence type="ECO:0000313" key="11">
    <source>
        <dbReference type="Proteomes" id="UP000185596"/>
    </source>
</evidence>
<keyword evidence="3" id="KW-0808">Transferase</keyword>